<dbReference type="SUPFAM" id="SSF51445">
    <property type="entry name" value="(Trans)glycosidases"/>
    <property type="match status" value="1"/>
</dbReference>
<dbReference type="InterPro" id="IPR006047">
    <property type="entry name" value="GH13_cat_dom"/>
</dbReference>
<comment type="similarity">
    <text evidence="2">Belongs to the glycosyl hydrolase 13 family.</text>
</comment>
<dbReference type="Gene3D" id="2.60.40.1180">
    <property type="entry name" value="Golgi alpha-mannosidase II"/>
    <property type="match status" value="1"/>
</dbReference>
<dbReference type="SMART" id="SM00642">
    <property type="entry name" value="Aamy"/>
    <property type="match status" value="1"/>
</dbReference>
<dbReference type="Gene3D" id="3.20.20.80">
    <property type="entry name" value="Glycosidases"/>
    <property type="match status" value="1"/>
</dbReference>
<dbReference type="InterPro" id="IPR017853">
    <property type="entry name" value="GH"/>
</dbReference>
<evidence type="ECO:0000313" key="9">
    <source>
        <dbReference type="EMBL" id="KAI9554008.1"/>
    </source>
</evidence>
<gene>
    <name evidence="9" type="ORF">GHT06_019280</name>
</gene>
<evidence type="ECO:0000256" key="4">
    <source>
        <dbReference type="ARBA" id="ARBA00023180"/>
    </source>
</evidence>
<reference evidence="9 10" key="1">
    <citation type="submission" date="2022-05" db="EMBL/GenBank/DDBJ databases">
        <title>A multi-omics perspective on studying reproductive biology in Daphnia sinensis.</title>
        <authorList>
            <person name="Jia J."/>
        </authorList>
    </citation>
    <scope>NUCLEOTIDE SEQUENCE [LARGE SCALE GENOMIC DNA]</scope>
    <source>
        <strain evidence="9 10">WSL</strain>
    </source>
</reference>
<feature type="domain" description="Glycosyl hydrolase family 13 catalytic" evidence="8">
    <location>
        <begin position="98"/>
        <end position="479"/>
    </location>
</feature>
<dbReference type="Gene3D" id="3.90.400.10">
    <property type="entry name" value="Oligo-1,6-glucosidase, Domain 2"/>
    <property type="match status" value="1"/>
</dbReference>
<dbReference type="FunFam" id="3.90.400.10:FF:000001">
    <property type="entry name" value="Maltase A3, isoform A"/>
    <property type="match status" value="1"/>
</dbReference>
<accession>A0AAD5PQF4</accession>
<dbReference type="GO" id="GO:0004558">
    <property type="term" value="F:alpha-1,4-glucosidase activity"/>
    <property type="evidence" value="ECO:0007669"/>
    <property type="project" value="UniProtKB-EC"/>
</dbReference>
<dbReference type="EMBL" id="WJBH02000008">
    <property type="protein sequence ID" value="KAI9554008.1"/>
    <property type="molecule type" value="Genomic_DNA"/>
</dbReference>
<name>A0AAD5PQF4_9CRUS</name>
<evidence type="ECO:0000259" key="8">
    <source>
        <dbReference type="SMART" id="SM00642"/>
    </source>
</evidence>
<protein>
    <recommendedName>
        <fullName evidence="3">alpha-glucosidase</fullName>
        <ecNumber evidence="3">3.2.1.20</ecNumber>
    </recommendedName>
</protein>
<keyword evidence="7" id="KW-0812">Transmembrane</keyword>
<evidence type="ECO:0000256" key="7">
    <source>
        <dbReference type="SAM" id="Phobius"/>
    </source>
</evidence>
<evidence type="ECO:0000256" key="2">
    <source>
        <dbReference type="ARBA" id="ARBA00008061"/>
    </source>
</evidence>
<organism evidence="9 10">
    <name type="scientific">Daphnia sinensis</name>
    <dbReference type="NCBI Taxonomy" id="1820382"/>
    <lineage>
        <taxon>Eukaryota</taxon>
        <taxon>Metazoa</taxon>
        <taxon>Ecdysozoa</taxon>
        <taxon>Arthropoda</taxon>
        <taxon>Crustacea</taxon>
        <taxon>Branchiopoda</taxon>
        <taxon>Diplostraca</taxon>
        <taxon>Cladocera</taxon>
        <taxon>Anomopoda</taxon>
        <taxon>Daphniidae</taxon>
        <taxon>Daphnia</taxon>
        <taxon>Daphnia similis group</taxon>
    </lineage>
</organism>
<proteinExistence type="inferred from homology"/>
<keyword evidence="10" id="KW-1185">Reference proteome</keyword>
<comment type="catalytic activity">
    <reaction evidence="1">
        <text>Hydrolysis of terminal, non-reducing (1-&gt;4)-linked alpha-D-glucose residues with release of alpha-D-glucose.</text>
        <dbReference type="EC" id="3.2.1.20"/>
    </reaction>
</comment>
<dbReference type="GO" id="GO:0005975">
    <property type="term" value="P:carbohydrate metabolic process"/>
    <property type="evidence" value="ECO:0007669"/>
    <property type="project" value="InterPro"/>
</dbReference>
<keyword evidence="7" id="KW-1133">Transmembrane helix</keyword>
<evidence type="ECO:0000313" key="10">
    <source>
        <dbReference type="Proteomes" id="UP000820818"/>
    </source>
</evidence>
<sequence>MVSSSDSEDDRLRGGRRVPGNAPPIPKKTYIINNSTMQKRKLQCSRWMRNKWFIAGMSALILLTILAIVLGVTLGKKSPAVHVEPVHLRWWQNATIYRCYVTSYADSDGDGLGDFKGLQERLPYLKELGIDVLWLSPIQNTNTVTGTDVTDIKGVKVEYGQLQDFRELIVSAKLLGIKVIMDIILNHSGSAHKWFKQSQSSTAAFKDYYIWSKGKTGTDAKPLPPNNWVSMYNGSAWQWSDIRQEYYLRQFWRNEPDLNYRHPQIIQEMKSAATFWLDMGVDGFYVRDVAFLYEDAQLTDENQMGNSHDYASFSHNYTRDLPESYQAVNDIFASIMMPRLGEERILFVEANERVMSDERWSHTYQSMTTNALYKLNSTFDGLQLKALVNQSLEAFNKTGAWPTWTLGDETRSRIYSKFNQLAVGLQMIQIFLPGSSSIYYGEELQFSNNMAIKYEETVDSAAKEAGTTNYSLISRDPFRTPMKWNSSRHAGFTSAANPWLPVNNNDPTVDLLKSRSNSLWNTIKDMVVIKKTSLALTNGTIDFPIVDTDIFSFTRVHAWNNTGFLIVWNVGSQRKTLSFYNTTYISNEMTVIRKIKTEGSRTETSPVKKSDVTVEPKEIAIFSFWKQ</sequence>
<feature type="region of interest" description="Disordered" evidence="6">
    <location>
        <begin position="1"/>
        <end position="26"/>
    </location>
</feature>
<keyword evidence="5" id="KW-0378">Hydrolase</keyword>
<dbReference type="InterPro" id="IPR013780">
    <property type="entry name" value="Glyco_hydro_b"/>
</dbReference>
<evidence type="ECO:0000256" key="1">
    <source>
        <dbReference type="ARBA" id="ARBA00001657"/>
    </source>
</evidence>
<keyword evidence="5" id="KW-0326">Glycosidase</keyword>
<dbReference type="Pfam" id="PF00128">
    <property type="entry name" value="Alpha-amylase"/>
    <property type="match status" value="1"/>
</dbReference>
<dbReference type="PANTHER" id="PTHR10357">
    <property type="entry name" value="ALPHA-AMYLASE FAMILY MEMBER"/>
    <property type="match status" value="1"/>
</dbReference>
<feature type="transmembrane region" description="Helical" evidence="7">
    <location>
        <begin position="52"/>
        <end position="74"/>
    </location>
</feature>
<keyword evidence="4" id="KW-0325">Glycoprotein</keyword>
<dbReference type="AlphaFoldDB" id="A0AAD5PQF4"/>
<evidence type="ECO:0000256" key="5">
    <source>
        <dbReference type="ARBA" id="ARBA00023295"/>
    </source>
</evidence>
<dbReference type="EC" id="3.2.1.20" evidence="3"/>
<dbReference type="PANTHER" id="PTHR10357:SF179">
    <property type="entry name" value="NEUTRAL AND BASIC AMINO ACID TRANSPORT PROTEIN RBAT"/>
    <property type="match status" value="1"/>
</dbReference>
<keyword evidence="7" id="KW-0472">Membrane</keyword>
<evidence type="ECO:0000256" key="6">
    <source>
        <dbReference type="SAM" id="MobiDB-lite"/>
    </source>
</evidence>
<dbReference type="InterPro" id="IPR045857">
    <property type="entry name" value="O16G_dom_2"/>
</dbReference>
<comment type="caution">
    <text evidence="9">The sequence shown here is derived from an EMBL/GenBank/DDBJ whole genome shotgun (WGS) entry which is preliminary data.</text>
</comment>
<evidence type="ECO:0000256" key="3">
    <source>
        <dbReference type="ARBA" id="ARBA00012741"/>
    </source>
</evidence>
<dbReference type="Proteomes" id="UP000820818">
    <property type="component" value="Linkage Group LG8"/>
</dbReference>